<dbReference type="Gene3D" id="3.40.1580.10">
    <property type="entry name" value="SMI1/KNR4-like"/>
    <property type="match status" value="1"/>
</dbReference>
<gene>
    <name evidence="3" type="ORF">R53529_LOCUS1813</name>
    <name evidence="2" type="ORF">R53530_LOCUS1366</name>
</gene>
<feature type="domain" description="Knr4/Smi1-like" evidence="1">
    <location>
        <begin position="30"/>
        <end position="188"/>
    </location>
</feature>
<dbReference type="InterPro" id="IPR037883">
    <property type="entry name" value="Knr4/Smi1-like_sf"/>
</dbReference>
<dbReference type="InterPro" id="IPR018958">
    <property type="entry name" value="Knr4/Smi1-like_dom"/>
</dbReference>
<dbReference type="EMBL" id="CAMXCM010000003">
    <property type="protein sequence ID" value="CAI3943299.1"/>
    <property type="molecule type" value="Genomic_DNA"/>
</dbReference>
<dbReference type="Pfam" id="PF09346">
    <property type="entry name" value="SMI1_KNR4"/>
    <property type="match status" value="1"/>
</dbReference>
<dbReference type="SUPFAM" id="SSF160631">
    <property type="entry name" value="SMI1/KNR4-like"/>
    <property type="match status" value="1"/>
</dbReference>
<sequence length="203" mass="23546">MSLVTDYINGLKEHFTAEDTKSFHKVRSASIDNINKLKAAYPLCPDSLIDFLSIVDGTYHRDYGDGDTVCVYMLGSDVYEYPYYLLSVKDMLQERKKKDRSIREIYLGNDEESEDVLEEFVEVDPRINTRVPFNKHLCFSHCMNNGGTSKLYIDFNPTKAGKVGQIIRYLHDPDSYVIIANSFDNYLQEIINNDFEFMIEEDE</sequence>
<evidence type="ECO:0000259" key="1">
    <source>
        <dbReference type="Pfam" id="PF09346"/>
    </source>
</evidence>
<evidence type="ECO:0000313" key="5">
    <source>
        <dbReference type="Proteomes" id="UP001154259"/>
    </source>
</evidence>
<accession>A0A9W4TQ21</accession>
<evidence type="ECO:0000313" key="2">
    <source>
        <dbReference type="EMBL" id="CAI3943299.1"/>
    </source>
</evidence>
<dbReference type="RefSeq" id="WP_271790243.1">
    <property type="nucleotide sequence ID" value="NZ_CAMXCJ010000002.1"/>
</dbReference>
<evidence type="ECO:0000313" key="3">
    <source>
        <dbReference type="EMBL" id="CAI3952851.1"/>
    </source>
</evidence>
<reference evidence="2" key="1">
    <citation type="submission" date="2022-10" db="EMBL/GenBank/DDBJ databases">
        <authorList>
            <person name="Botero Cardona J."/>
        </authorList>
    </citation>
    <scope>NUCLEOTIDE SEQUENCE</scope>
    <source>
        <strain evidence="2">LMG 31819</strain>
        <strain evidence="3">R-53529</strain>
    </source>
</reference>
<evidence type="ECO:0000313" key="4">
    <source>
        <dbReference type="Proteomes" id="UP001154255"/>
    </source>
</evidence>
<protein>
    <submittedName>
        <fullName evidence="2 3">Cell wall assembly regulator SMI1 (Killer toxin-resistance protein 4) (SMI1)</fullName>
    </submittedName>
</protein>
<proteinExistence type="predicted"/>
<name>A0A9W4TQ21_9PROT</name>
<keyword evidence="5" id="KW-1185">Reference proteome</keyword>
<organism evidence="2 4">
    <name type="scientific">Commensalibacter communis</name>
    <dbReference type="NCBI Taxonomy" id="2972786"/>
    <lineage>
        <taxon>Bacteria</taxon>
        <taxon>Pseudomonadati</taxon>
        <taxon>Pseudomonadota</taxon>
        <taxon>Alphaproteobacteria</taxon>
        <taxon>Acetobacterales</taxon>
        <taxon>Acetobacteraceae</taxon>
    </lineage>
</organism>
<dbReference type="Proteomes" id="UP001154255">
    <property type="component" value="Unassembled WGS sequence"/>
</dbReference>
<dbReference type="AlphaFoldDB" id="A0A9W4TQ21"/>
<dbReference type="EMBL" id="CAMXCS010000005">
    <property type="protein sequence ID" value="CAI3952851.1"/>
    <property type="molecule type" value="Genomic_DNA"/>
</dbReference>
<dbReference type="Proteomes" id="UP001154259">
    <property type="component" value="Unassembled WGS sequence"/>
</dbReference>
<comment type="caution">
    <text evidence="2">The sequence shown here is derived from an EMBL/GenBank/DDBJ whole genome shotgun (WGS) entry which is preliminary data.</text>
</comment>